<dbReference type="Pfam" id="PF00486">
    <property type="entry name" value="Trans_reg_C"/>
    <property type="match status" value="1"/>
</dbReference>
<dbReference type="CDD" id="cd00383">
    <property type="entry name" value="trans_reg_C"/>
    <property type="match status" value="1"/>
</dbReference>
<keyword evidence="1 3" id="KW-0238">DNA-binding</keyword>
<dbReference type="InterPro" id="IPR036388">
    <property type="entry name" value="WH-like_DNA-bd_sf"/>
</dbReference>
<dbReference type="Pfam" id="PF00072">
    <property type="entry name" value="Response_reg"/>
    <property type="match status" value="1"/>
</dbReference>
<dbReference type="SMART" id="SM00862">
    <property type="entry name" value="Trans_reg_C"/>
    <property type="match status" value="1"/>
</dbReference>
<accession>A0ABZ3D397</accession>
<dbReference type="InterPro" id="IPR001789">
    <property type="entry name" value="Sig_transdc_resp-reg_receiver"/>
</dbReference>
<sequence>MRILLIEDDPESTAFIAQGLGGEGHAIDVAADGHAGLKRAAEDWDLLIVDRMLPGLDGLSIVRRLRATGLQAPVLFLTTMDGIDDRVAGLRAGGDDYLVKPFALVELAARVGALGRRAARGPRETVLRVADLEIDLLTRTASRAGKAIDLQPRELKLLEILMRHAGQVLTRAMLMELVWDFHFDPLTNLVESHISRLRGKVDRGHVELIHTVRGAGYCLRAPDPVAG</sequence>
<proteinExistence type="predicted"/>
<evidence type="ECO:0000313" key="6">
    <source>
        <dbReference type="EMBL" id="XAE42115.1"/>
    </source>
</evidence>
<feature type="domain" description="OmpR/PhoB-type" evidence="5">
    <location>
        <begin position="124"/>
        <end position="221"/>
    </location>
</feature>
<dbReference type="EMBL" id="CP152276">
    <property type="protein sequence ID" value="XAE42115.1"/>
    <property type="molecule type" value="Genomic_DNA"/>
</dbReference>
<keyword evidence="7" id="KW-1185">Reference proteome</keyword>
<dbReference type="Proteomes" id="UP001449795">
    <property type="component" value="Chromosome"/>
</dbReference>
<dbReference type="Gene3D" id="1.10.10.10">
    <property type="entry name" value="Winged helix-like DNA-binding domain superfamily/Winged helix DNA-binding domain"/>
    <property type="match status" value="1"/>
</dbReference>
<feature type="DNA-binding region" description="OmpR/PhoB-type" evidence="3">
    <location>
        <begin position="124"/>
        <end position="221"/>
    </location>
</feature>
<evidence type="ECO:0000259" key="4">
    <source>
        <dbReference type="PROSITE" id="PS50110"/>
    </source>
</evidence>
<evidence type="ECO:0000256" key="2">
    <source>
        <dbReference type="PROSITE-ProRule" id="PRU00169"/>
    </source>
</evidence>
<dbReference type="InterPro" id="IPR011006">
    <property type="entry name" value="CheY-like_superfamily"/>
</dbReference>
<dbReference type="PROSITE" id="PS50110">
    <property type="entry name" value="RESPONSE_REGULATORY"/>
    <property type="match status" value="1"/>
</dbReference>
<dbReference type="RefSeq" id="WP_342627915.1">
    <property type="nucleotide sequence ID" value="NZ_CP152276.1"/>
</dbReference>
<gene>
    <name evidence="6" type="ORF">AAC691_17870</name>
</gene>
<dbReference type="PROSITE" id="PS51755">
    <property type="entry name" value="OMPR_PHOB"/>
    <property type="match status" value="1"/>
</dbReference>
<dbReference type="CDD" id="cd19935">
    <property type="entry name" value="REC_OmpR_CusR-like"/>
    <property type="match status" value="1"/>
</dbReference>
<name>A0ABZ3D397_9PROT</name>
<evidence type="ECO:0000313" key="7">
    <source>
        <dbReference type="Proteomes" id="UP001449795"/>
    </source>
</evidence>
<feature type="modified residue" description="4-aspartylphosphate" evidence="2">
    <location>
        <position position="50"/>
    </location>
</feature>
<protein>
    <submittedName>
        <fullName evidence="6">Response regulator transcription factor</fullName>
    </submittedName>
</protein>
<evidence type="ECO:0000259" key="5">
    <source>
        <dbReference type="PROSITE" id="PS51755"/>
    </source>
</evidence>
<evidence type="ECO:0000256" key="3">
    <source>
        <dbReference type="PROSITE-ProRule" id="PRU01091"/>
    </source>
</evidence>
<dbReference type="SMART" id="SM00448">
    <property type="entry name" value="REC"/>
    <property type="match status" value="1"/>
</dbReference>
<keyword evidence="2" id="KW-0597">Phosphoprotein</keyword>
<organism evidence="6 7">
    <name type="scientific">Nguyenibacter vanlangensis</name>
    <dbReference type="NCBI Taxonomy" id="1216886"/>
    <lineage>
        <taxon>Bacteria</taxon>
        <taxon>Pseudomonadati</taxon>
        <taxon>Pseudomonadota</taxon>
        <taxon>Alphaproteobacteria</taxon>
        <taxon>Acetobacterales</taxon>
        <taxon>Acetobacteraceae</taxon>
        <taxon>Nguyenibacter</taxon>
    </lineage>
</organism>
<dbReference type="PANTHER" id="PTHR48111:SF76">
    <property type="entry name" value="TWO-COMPONENT RESPONSE REGULATOR"/>
    <property type="match status" value="1"/>
</dbReference>
<dbReference type="PANTHER" id="PTHR48111">
    <property type="entry name" value="REGULATOR OF RPOS"/>
    <property type="match status" value="1"/>
</dbReference>
<dbReference type="SUPFAM" id="SSF52172">
    <property type="entry name" value="CheY-like"/>
    <property type="match status" value="1"/>
</dbReference>
<evidence type="ECO:0000256" key="1">
    <source>
        <dbReference type="ARBA" id="ARBA00023125"/>
    </source>
</evidence>
<dbReference type="InterPro" id="IPR001867">
    <property type="entry name" value="OmpR/PhoB-type_DNA-bd"/>
</dbReference>
<feature type="domain" description="Response regulatory" evidence="4">
    <location>
        <begin position="2"/>
        <end position="115"/>
    </location>
</feature>
<dbReference type="Gene3D" id="6.10.250.690">
    <property type="match status" value="1"/>
</dbReference>
<dbReference type="InterPro" id="IPR039420">
    <property type="entry name" value="WalR-like"/>
</dbReference>
<dbReference type="Gene3D" id="3.40.50.2300">
    <property type="match status" value="1"/>
</dbReference>
<reference evidence="6 7" key="1">
    <citation type="submission" date="2024-04" db="EMBL/GenBank/DDBJ databases">
        <title>Complete genome sequence of Nguyenibacter vanlangesis HBCM-1154, a strain capable of nitrogen fixation, IAA production, and phosphorus solubilization isolated from sugarcane soil.</title>
        <authorList>
            <person name="MY HANH P."/>
        </authorList>
    </citation>
    <scope>NUCLEOTIDE SEQUENCE [LARGE SCALE GENOMIC DNA]</scope>
    <source>
        <strain evidence="6 7">HBCM 1154</strain>
    </source>
</reference>